<organism evidence="1 2">
    <name type="scientific">Nibrella saemangeumensis</name>
    <dbReference type="NCBI Taxonomy" id="1084526"/>
    <lineage>
        <taxon>Bacteria</taxon>
        <taxon>Pseudomonadati</taxon>
        <taxon>Bacteroidota</taxon>
        <taxon>Cytophagia</taxon>
        <taxon>Cytophagales</taxon>
        <taxon>Spirosomataceae</taxon>
        <taxon>Nibrella</taxon>
    </lineage>
</organism>
<sequence length="73" mass="8191">MNDLGLASHDYKAAYAFNQQYKVGDMVIVRTVHDHTFGGSLVRPAIVLHDQVIINLEAVPECFLLKQVLPKLK</sequence>
<dbReference type="EMBL" id="BAABHD010000032">
    <property type="protein sequence ID" value="GAA4459645.1"/>
    <property type="molecule type" value="Genomic_DNA"/>
</dbReference>
<comment type="caution">
    <text evidence="1">The sequence shown here is derived from an EMBL/GenBank/DDBJ whole genome shotgun (WGS) entry which is preliminary data.</text>
</comment>
<reference evidence="2" key="1">
    <citation type="journal article" date="2019" name="Int. J. Syst. Evol. Microbiol.">
        <title>The Global Catalogue of Microorganisms (GCM) 10K type strain sequencing project: providing services to taxonomists for standard genome sequencing and annotation.</title>
        <authorList>
            <consortium name="The Broad Institute Genomics Platform"/>
            <consortium name="The Broad Institute Genome Sequencing Center for Infectious Disease"/>
            <person name="Wu L."/>
            <person name="Ma J."/>
        </authorList>
    </citation>
    <scope>NUCLEOTIDE SEQUENCE [LARGE SCALE GENOMIC DNA]</scope>
    <source>
        <strain evidence="2">JCM 17927</strain>
    </source>
</reference>
<accession>A0ABP8N1D8</accession>
<proteinExistence type="predicted"/>
<gene>
    <name evidence="1" type="ORF">GCM10023189_33620</name>
</gene>
<dbReference type="RefSeq" id="WP_345245036.1">
    <property type="nucleotide sequence ID" value="NZ_BAABHD010000032.1"/>
</dbReference>
<evidence type="ECO:0000313" key="2">
    <source>
        <dbReference type="Proteomes" id="UP001501175"/>
    </source>
</evidence>
<evidence type="ECO:0000313" key="1">
    <source>
        <dbReference type="EMBL" id="GAA4459645.1"/>
    </source>
</evidence>
<keyword evidence="2" id="KW-1185">Reference proteome</keyword>
<protein>
    <submittedName>
        <fullName evidence="1">Uncharacterized protein</fullName>
    </submittedName>
</protein>
<dbReference type="Proteomes" id="UP001501175">
    <property type="component" value="Unassembled WGS sequence"/>
</dbReference>
<name>A0ABP8N1D8_9BACT</name>